<evidence type="ECO:0000313" key="6">
    <source>
        <dbReference type="Proteomes" id="UP001527202"/>
    </source>
</evidence>
<evidence type="ECO:0000259" key="2">
    <source>
        <dbReference type="Pfam" id="PF11181"/>
    </source>
</evidence>
<feature type="region of interest" description="Disordered" evidence="1">
    <location>
        <begin position="114"/>
        <end position="145"/>
    </location>
</feature>
<evidence type="ECO:0000313" key="5">
    <source>
        <dbReference type="Proteomes" id="UP000288943"/>
    </source>
</evidence>
<evidence type="ECO:0000313" key="4">
    <source>
        <dbReference type="EMBL" id="QAV18371.1"/>
    </source>
</evidence>
<dbReference type="Proteomes" id="UP001527202">
    <property type="component" value="Unassembled WGS sequence"/>
</dbReference>
<sequence length="145" mass="16091">METKVRLAANEEQALREVKNLQAEGFNLDEIYVMTHDNDRTEGVAEMTNTNEVGVAEEGLMTAAANLFRSKGDKLRAKMESLGLSSSEADTYEKELDRGKILVIAYADRDGDGYPHDGRLRGEETTLPPTGIYMSGRDNQNSNLF</sequence>
<dbReference type="EMBL" id="CP026520">
    <property type="protein sequence ID" value="QAV18371.1"/>
    <property type="molecule type" value="Genomic_DNA"/>
</dbReference>
<proteinExistence type="predicted"/>
<dbReference type="Pfam" id="PF11181">
    <property type="entry name" value="YflT"/>
    <property type="match status" value="1"/>
</dbReference>
<dbReference type="KEGG" id="pchi:PC41400_12095"/>
<accession>A0A410WVN6</accession>
<feature type="compositionally biased region" description="Basic and acidic residues" evidence="1">
    <location>
        <begin position="114"/>
        <end position="124"/>
    </location>
</feature>
<name>A0A410WVN6_9BACL</name>
<dbReference type="OrthoDB" id="2353304at2"/>
<gene>
    <name evidence="3" type="ORF">M5X16_01120</name>
    <name evidence="4" type="ORF">PC41400_12095</name>
</gene>
<reference evidence="4 5" key="1">
    <citation type="submission" date="2018-01" db="EMBL/GenBank/DDBJ databases">
        <title>The whole genome sequencing and assembly of Paenibacillus chitinolyticus KCCM 41400 strain.</title>
        <authorList>
            <person name="Kim J.-Y."/>
            <person name="Park M.-K."/>
            <person name="Lee Y.-J."/>
            <person name="Yi H."/>
            <person name="Bahn Y.-S."/>
            <person name="Kim J.F."/>
            <person name="Lee D.-W."/>
        </authorList>
    </citation>
    <scope>NUCLEOTIDE SEQUENCE [LARGE SCALE GENOMIC DNA]</scope>
    <source>
        <strain evidence="4 5">KCCM 41400</strain>
    </source>
</reference>
<dbReference type="EMBL" id="JAMDMJ010000001">
    <property type="protein sequence ID" value="MCY9594379.1"/>
    <property type="molecule type" value="Genomic_DNA"/>
</dbReference>
<dbReference type="AlphaFoldDB" id="A0A410WVN6"/>
<organism evidence="4 5">
    <name type="scientific">Paenibacillus chitinolyticus</name>
    <dbReference type="NCBI Taxonomy" id="79263"/>
    <lineage>
        <taxon>Bacteria</taxon>
        <taxon>Bacillati</taxon>
        <taxon>Bacillota</taxon>
        <taxon>Bacilli</taxon>
        <taxon>Bacillales</taxon>
        <taxon>Paenibacillaceae</taxon>
        <taxon>Paenibacillus</taxon>
    </lineage>
</organism>
<evidence type="ECO:0000256" key="1">
    <source>
        <dbReference type="SAM" id="MobiDB-lite"/>
    </source>
</evidence>
<dbReference type="Proteomes" id="UP000288943">
    <property type="component" value="Chromosome"/>
</dbReference>
<dbReference type="InterPro" id="IPR025889">
    <property type="entry name" value="GSP17M-like_dom"/>
</dbReference>
<dbReference type="RefSeq" id="WP_042228370.1">
    <property type="nucleotide sequence ID" value="NZ_CP026520.1"/>
</dbReference>
<protein>
    <submittedName>
        <fullName evidence="3">General stress protein</fullName>
    </submittedName>
</protein>
<keyword evidence="6" id="KW-1185">Reference proteome</keyword>
<dbReference type="GeneID" id="95375551"/>
<feature type="domain" description="General stress protein 17M-like" evidence="2">
    <location>
        <begin position="4"/>
        <end position="99"/>
    </location>
</feature>
<reference evidence="3 6" key="2">
    <citation type="submission" date="2022-05" db="EMBL/GenBank/DDBJ databases">
        <title>Genome Sequencing of Bee-Associated Microbes.</title>
        <authorList>
            <person name="Dunlap C."/>
        </authorList>
    </citation>
    <scope>NUCLEOTIDE SEQUENCE [LARGE SCALE GENOMIC DNA]</scope>
    <source>
        <strain evidence="3 6">NRRL B-23120</strain>
    </source>
</reference>
<evidence type="ECO:0000313" key="3">
    <source>
        <dbReference type="EMBL" id="MCY9594379.1"/>
    </source>
</evidence>